<reference evidence="2" key="1">
    <citation type="submission" date="2025-08" db="UniProtKB">
        <authorList>
            <consortium name="RefSeq"/>
        </authorList>
    </citation>
    <scope>IDENTIFICATION</scope>
</reference>
<keyword evidence="1" id="KW-1185">Reference proteome</keyword>
<dbReference type="AlphaFoldDB" id="A0A6P6DQ76"/>
<organism evidence="1 2">
    <name type="scientific">Octodon degus</name>
    <name type="common">Degu</name>
    <name type="synonym">Sciurus degus</name>
    <dbReference type="NCBI Taxonomy" id="10160"/>
    <lineage>
        <taxon>Eukaryota</taxon>
        <taxon>Metazoa</taxon>
        <taxon>Chordata</taxon>
        <taxon>Craniata</taxon>
        <taxon>Vertebrata</taxon>
        <taxon>Euteleostomi</taxon>
        <taxon>Mammalia</taxon>
        <taxon>Eutheria</taxon>
        <taxon>Euarchontoglires</taxon>
        <taxon>Glires</taxon>
        <taxon>Rodentia</taxon>
        <taxon>Hystricomorpha</taxon>
        <taxon>Octodontidae</taxon>
        <taxon>Octodon</taxon>
    </lineage>
</organism>
<accession>A0A6P6DQ76</accession>
<proteinExistence type="predicted"/>
<dbReference type="GeneID" id="111813994"/>
<sequence length="95" mass="10040">MPQTEKLLVRWDTGVAWGLLDLGPCLRQLRKTTSFPAGSNADEVAANGTASCTTGRYRSAKSVVKAGQQLLVEQAALGSRPENVILGTQAATVQL</sequence>
<dbReference type="Proteomes" id="UP000515203">
    <property type="component" value="Unplaced"/>
</dbReference>
<gene>
    <name evidence="2" type="primary">LOC111813994</name>
</gene>
<dbReference type="RefSeq" id="XP_023562126.1">
    <property type="nucleotide sequence ID" value="XM_023706358.1"/>
</dbReference>
<name>A0A6P6DQ76_OCTDE</name>
<evidence type="ECO:0000313" key="1">
    <source>
        <dbReference type="Proteomes" id="UP000515203"/>
    </source>
</evidence>
<evidence type="ECO:0000313" key="2">
    <source>
        <dbReference type="RefSeq" id="XP_023562126.1"/>
    </source>
</evidence>
<protein>
    <submittedName>
        <fullName evidence="2">Uncharacterized protein LOC111813994 isoform X2</fullName>
    </submittedName>
</protein>